<evidence type="ECO:0000313" key="1">
    <source>
        <dbReference type="EMBL" id="KAJ2808369.1"/>
    </source>
</evidence>
<reference evidence="1" key="1">
    <citation type="submission" date="2022-07" db="EMBL/GenBank/DDBJ databases">
        <title>Phylogenomic reconstructions and comparative analyses of Kickxellomycotina fungi.</title>
        <authorList>
            <person name="Reynolds N.K."/>
            <person name="Stajich J.E."/>
            <person name="Barry K."/>
            <person name="Grigoriev I.V."/>
            <person name="Crous P."/>
            <person name="Smith M.E."/>
        </authorList>
    </citation>
    <scope>NUCLEOTIDE SEQUENCE</scope>
    <source>
        <strain evidence="1">BCRC 34780</strain>
    </source>
</reference>
<protein>
    <submittedName>
        <fullName evidence="1">Uncharacterized protein</fullName>
    </submittedName>
</protein>
<gene>
    <name evidence="1" type="ORF">H4R21_000068</name>
</gene>
<keyword evidence="2" id="KW-1185">Reference proteome</keyword>
<organism evidence="1 2">
    <name type="scientific">Coemansia helicoidea</name>
    <dbReference type="NCBI Taxonomy" id="1286919"/>
    <lineage>
        <taxon>Eukaryota</taxon>
        <taxon>Fungi</taxon>
        <taxon>Fungi incertae sedis</taxon>
        <taxon>Zoopagomycota</taxon>
        <taxon>Kickxellomycotina</taxon>
        <taxon>Kickxellomycetes</taxon>
        <taxon>Kickxellales</taxon>
        <taxon>Kickxellaceae</taxon>
        <taxon>Coemansia</taxon>
    </lineage>
</organism>
<sequence>MGPTRGPVIPAALARALSDRLYDKQRAATQKVEQMVRAALEADDDETIYALVAELATEFATSEREAARIGGLVALAATAVALTHINIRPFLAHMVPPMVSALSDGESKVRYFACESLYNVAKVSQGHILRWFNDIFDGLARVTADSVKSVKEGADYLDRLIKDIVAEQAATCLDWYSPADGAGAADGDSEGEGAKGDGREGGAEADGAEREGPQLAFALEAFVPLLAERLHTYKPSTRLYLIEWIRVLDSVPGLDLIVYLPEFLDGLLRFLSDPSDDVRTKTQSLLGELLGELRECVEVRDTDSDAGSWHGGSTDGDAWSDRQARVRSSTVHSAVHAEGRFAEDGQALSPPAPRTSARAAPTASAAATAAALGVLDGQRSQAGRQWDNRSTASLASGPPHGVSDELRMAARRKRIRAARAGNAVQPGANVEIDFARCVAILVPHIESNDQEIQLTALSWVAQLSWLCPDVIVAAVPALVNAVLPAVSHPMPGHRRTAEELHERLYGLVKDSPDPARRHRQVHVPRAEATAVPLPPPPQQQQTRQRLSFVDRARPLTPVTSITTTTAASGANHHRPLSPSEGGDALNGRSRTGSLLQTSVDSGPASAVPSIAATGRSESPEAVAIVTVGEPEGEPEAAEEDALDEAGEGPDDLVVDEAFNYDQAATAIMELFAKNVHEPTKVAGMHWLLLLHRKAPWRILTPDDMSFPVLLKMLGDSSEHVVKLDLELFAQISQHAQGRDSPATAAAAAAAGYSVDPRDVPYLARFLGSLLQMFATDRALLETRAALMVRQLCIVLDPQLVFGLFAKLLVLPCYTPAAGPAEPPWSDADDDDSSSSSSNGVFSVAEDPPLDLEFVSVMVQHLSWILVTAPEAEPLRTVLRRYSPAVALATPPLPALRQALHGVAQGPGPLIARPPATRGRASSAAGRGGSTFDGRLARPPSRLPGHARGPVPVTGIVPRPTPPPRAGVAAVAPRGRNGATDGERARAKADASTRSGAGLRRPGEMTEQQHGQQRVERAREALHGAVEHVERRVAQNQQSHELFATLFRTWSHNPAACLTLCLQSQHYEMAAALVGIFGQLAPDLTVSFLVQLDKLVQLIESPLFAYLRLQLLDPQYHPMLVRALYGLLMLLPQSSAFAVLRNRLSSISPMAFAAPQLPTARPWSPAAAVASDPSDARQLHYHYHYHSHAAAAASASSQAVSLQADPAHQRAGAQMAAALGVPPSELAELARQLTACSQTPAVAFLGASDDEAADVAALLRELADLHLVAAHTDDGPAPDTADAAPTAAAAAADADLLSEYRAVRRHHHALALQRAA</sequence>
<proteinExistence type="predicted"/>
<accession>A0ACC1LIJ0</accession>
<name>A0ACC1LIJ0_9FUNG</name>
<comment type="caution">
    <text evidence="1">The sequence shown here is derived from an EMBL/GenBank/DDBJ whole genome shotgun (WGS) entry which is preliminary data.</text>
</comment>
<dbReference type="Proteomes" id="UP001140087">
    <property type="component" value="Unassembled WGS sequence"/>
</dbReference>
<evidence type="ECO:0000313" key="2">
    <source>
        <dbReference type="Proteomes" id="UP001140087"/>
    </source>
</evidence>
<dbReference type="EMBL" id="JANBUN010000003">
    <property type="protein sequence ID" value="KAJ2808369.1"/>
    <property type="molecule type" value="Genomic_DNA"/>
</dbReference>